<dbReference type="OrthoDB" id="5507000at2"/>
<evidence type="ECO:0000313" key="2">
    <source>
        <dbReference type="EMBL" id="AFE05933.1"/>
    </source>
</evidence>
<sequence>MARYLIHAGTDIACVGIWDAGLPSAKRSVEGKALEASAARGEVLAIHTHADGSYLLQIHVDEPFVPAPWQRFDTVGNALGLHLGSGTAMAGGCEDFRNPRPQITSEADRFHVEPSWYRVRVHLNRMEGSEDEQRAHAEASRALTPEELARYQRLGKSFRTGWLLALMAGAALVTSVFVQARLVPVAVGALLAVAAGWRLLRLKRSDYDALHLRYEDAFAAAASPDIVLELHREPGPLPGGCVDLEGPHAS</sequence>
<keyword evidence="1" id="KW-0472">Membrane</keyword>
<keyword evidence="1" id="KW-0812">Transmembrane</keyword>
<proteinExistence type="predicted"/>
<dbReference type="HOGENOM" id="CLU_1109952_0_0_7"/>
<gene>
    <name evidence="2" type="ordered locus">COCOR_04631</name>
</gene>
<dbReference type="KEGG" id="ccx:COCOR_04631"/>
<feature type="transmembrane region" description="Helical" evidence="1">
    <location>
        <begin position="183"/>
        <end position="200"/>
    </location>
</feature>
<dbReference type="STRING" id="1144275.COCOR_04631"/>
<feature type="transmembrane region" description="Helical" evidence="1">
    <location>
        <begin position="160"/>
        <end position="177"/>
    </location>
</feature>
<dbReference type="InParanoid" id="H8MI49"/>
<organism evidence="2 3">
    <name type="scientific">Corallococcus coralloides (strain ATCC 25202 / DSM 2259 / NBRC 100086 / M2)</name>
    <name type="common">Myxococcus coralloides</name>
    <dbReference type="NCBI Taxonomy" id="1144275"/>
    <lineage>
        <taxon>Bacteria</taxon>
        <taxon>Pseudomonadati</taxon>
        <taxon>Myxococcota</taxon>
        <taxon>Myxococcia</taxon>
        <taxon>Myxococcales</taxon>
        <taxon>Cystobacterineae</taxon>
        <taxon>Myxococcaceae</taxon>
        <taxon>Corallococcus</taxon>
    </lineage>
</organism>
<evidence type="ECO:0000256" key="1">
    <source>
        <dbReference type="SAM" id="Phobius"/>
    </source>
</evidence>
<accession>H8MI49</accession>
<reference evidence="2 3" key="1">
    <citation type="journal article" date="2012" name="J. Bacteriol.">
        <title>Complete Genome Sequence of the Fruiting Myxobacterium Corallococcus coralloides DSM 2259.</title>
        <authorList>
            <person name="Huntley S."/>
            <person name="Zhang Y."/>
            <person name="Treuner-Lange A."/>
            <person name="Kneip S."/>
            <person name="Sensen C.W."/>
            <person name="Sogaard-Andersen L."/>
        </authorList>
    </citation>
    <scope>NUCLEOTIDE SEQUENCE [LARGE SCALE GENOMIC DNA]</scope>
    <source>
        <strain evidence="3">ATCC 25202 / DSM 2259 / NBRC 100086 / M2</strain>
    </source>
</reference>
<keyword evidence="3" id="KW-1185">Reference proteome</keyword>
<keyword evidence="1" id="KW-1133">Transmembrane helix</keyword>
<name>H8MI49_CORCM</name>
<dbReference type="AlphaFoldDB" id="H8MI49"/>
<dbReference type="EMBL" id="CP003389">
    <property type="protein sequence ID" value="AFE05933.1"/>
    <property type="molecule type" value="Genomic_DNA"/>
</dbReference>
<reference evidence="3" key="2">
    <citation type="submission" date="2012-03" db="EMBL/GenBank/DDBJ databases">
        <title>Genome sequence of the fruiting myxobacterium Corallococcus coralloides DSM 2259.</title>
        <authorList>
            <person name="Huntley S."/>
            <person name="Zhang Y."/>
            <person name="Treuner-Lange A."/>
            <person name="Sensen C.W."/>
            <person name="Sogaard-Andersen L."/>
        </authorList>
    </citation>
    <scope>NUCLEOTIDE SEQUENCE [LARGE SCALE GENOMIC DNA]</scope>
    <source>
        <strain evidence="3">ATCC 25202 / DSM 2259 / NBRC 100086 / M2</strain>
    </source>
</reference>
<dbReference type="eggNOG" id="ENOG5032II9">
    <property type="taxonomic scope" value="Bacteria"/>
</dbReference>
<evidence type="ECO:0000313" key="3">
    <source>
        <dbReference type="Proteomes" id="UP000007587"/>
    </source>
</evidence>
<dbReference type="RefSeq" id="WP_014397435.1">
    <property type="nucleotide sequence ID" value="NC_017030.1"/>
</dbReference>
<protein>
    <submittedName>
        <fullName evidence="2">Uncharacterized protein</fullName>
    </submittedName>
</protein>
<dbReference type="Proteomes" id="UP000007587">
    <property type="component" value="Chromosome"/>
</dbReference>